<dbReference type="Proteomes" id="UP000647339">
    <property type="component" value="Unassembled WGS sequence"/>
</dbReference>
<dbReference type="Gene3D" id="2.60.40.1610">
    <property type="entry name" value="Domain of unknown function DUF1254"/>
    <property type="match status" value="1"/>
</dbReference>
<dbReference type="Pfam" id="PF06863">
    <property type="entry name" value="DUF1254"/>
    <property type="match status" value="1"/>
</dbReference>
<reference evidence="4" key="1">
    <citation type="journal article" date="2019" name="Int. J. Syst. Evol. Microbiol.">
        <title>The Global Catalogue of Microorganisms (GCM) 10K type strain sequencing project: providing services to taxonomists for standard genome sequencing and annotation.</title>
        <authorList>
            <consortium name="The Broad Institute Genomics Platform"/>
            <consortium name="The Broad Institute Genome Sequencing Center for Infectious Disease"/>
            <person name="Wu L."/>
            <person name="Ma J."/>
        </authorList>
    </citation>
    <scope>NUCLEOTIDE SEQUENCE [LARGE SCALE GENOMIC DNA]</scope>
    <source>
        <strain evidence="4">CGMCC 1.15407</strain>
    </source>
</reference>
<evidence type="ECO:0000259" key="1">
    <source>
        <dbReference type="Pfam" id="PF06742"/>
    </source>
</evidence>
<keyword evidence="4" id="KW-1185">Reference proteome</keyword>
<evidence type="ECO:0000259" key="2">
    <source>
        <dbReference type="Pfam" id="PF06863"/>
    </source>
</evidence>
<gene>
    <name evidence="3" type="ORF">GCM10011339_30380</name>
</gene>
<dbReference type="PROSITE" id="PS51257">
    <property type="entry name" value="PROKAR_LIPOPROTEIN"/>
    <property type="match status" value="1"/>
</dbReference>
<dbReference type="PANTHER" id="PTHR36509">
    <property type="entry name" value="BLL3101 PROTEIN"/>
    <property type="match status" value="1"/>
</dbReference>
<dbReference type="Gene3D" id="2.60.120.600">
    <property type="entry name" value="Domain of unknown function DUF1214, C-terminal domain"/>
    <property type="match status" value="1"/>
</dbReference>
<dbReference type="InterPro" id="IPR010679">
    <property type="entry name" value="DUF1254"/>
</dbReference>
<dbReference type="InterPro" id="IPR037049">
    <property type="entry name" value="DUF1214_C_sf"/>
</dbReference>
<dbReference type="Pfam" id="PF06742">
    <property type="entry name" value="DUF1214"/>
    <property type="match status" value="1"/>
</dbReference>
<dbReference type="RefSeq" id="WP_137404761.1">
    <property type="nucleotide sequence ID" value="NZ_BMIU01000016.1"/>
</dbReference>
<dbReference type="EMBL" id="BMIU01000016">
    <property type="protein sequence ID" value="GGF39769.1"/>
    <property type="molecule type" value="Genomic_DNA"/>
</dbReference>
<feature type="domain" description="DUF1254" evidence="2">
    <location>
        <begin position="95"/>
        <end position="233"/>
    </location>
</feature>
<protein>
    <submittedName>
        <fullName evidence="3">CDP-4-dehydro-6-deoxy-D-glucose 3-dehydratase</fullName>
    </submittedName>
</protein>
<evidence type="ECO:0000313" key="4">
    <source>
        <dbReference type="Proteomes" id="UP000647339"/>
    </source>
</evidence>
<dbReference type="SUPFAM" id="SSF160935">
    <property type="entry name" value="VPA0735-like"/>
    <property type="match status" value="1"/>
</dbReference>
<accession>A0ABQ1V5D7</accession>
<feature type="domain" description="DUF1214" evidence="1">
    <location>
        <begin position="395"/>
        <end position="500"/>
    </location>
</feature>
<comment type="caution">
    <text evidence="3">The sequence shown here is derived from an EMBL/GenBank/DDBJ whole genome shotgun (WGS) entry which is preliminary data.</text>
</comment>
<evidence type="ECO:0000313" key="3">
    <source>
        <dbReference type="EMBL" id="GGF39769.1"/>
    </source>
</evidence>
<dbReference type="InterPro" id="IPR037050">
    <property type="entry name" value="DUF1254_sf"/>
</dbReference>
<dbReference type="PANTHER" id="PTHR36509:SF3">
    <property type="entry name" value="SIGNAL PEPTIDE PROTEIN"/>
    <property type="match status" value="1"/>
</dbReference>
<proteinExistence type="predicted"/>
<name>A0ABQ1V5D7_9BACT</name>
<dbReference type="InterPro" id="IPR010621">
    <property type="entry name" value="DUF1214"/>
</dbReference>
<dbReference type="Gene3D" id="1.10.3360.10">
    <property type="entry name" value="VPA0735-like domain"/>
    <property type="match status" value="1"/>
</dbReference>
<organism evidence="3 4">
    <name type="scientific">Echinicola rosea</name>
    <dbReference type="NCBI Taxonomy" id="1807691"/>
    <lineage>
        <taxon>Bacteria</taxon>
        <taxon>Pseudomonadati</taxon>
        <taxon>Bacteroidota</taxon>
        <taxon>Cytophagia</taxon>
        <taxon>Cytophagales</taxon>
        <taxon>Cyclobacteriaceae</taxon>
        <taxon>Echinicola</taxon>
    </lineage>
</organism>
<sequence length="516" mass="57942">MNRRILNLSLAAAVWFTACQPQEKQPSADANETSRYETLANLPLDGGYPSEEASRTLDEELYFQRATQTYLWALPAVNMFAMKEGLSKTFGEGYNVVSVFEKRLKPRTIITTPNSDVIYALGFADLSKTGPLVLDVPPMLQGLLDDFWHRPLVGPEKPDGTHFLGDIGFPGPDHGKGGKYLIVPEGYEGDVPDGYYRYTSKTNGVFIFQRGFFQSVDNLQPGVDAVEGIKIYPLEGEAKPMDFQHASDVDSYALFAHDFSYFEMLNRFIQSDKVDDIDPYMHGVMAAIGIKKGEDFNPSAREKELLDQAAQTAWRMAKNIAANFDEEKDGLWYSDRKWVAHAHTDLDDFMHTLLDEEFRDRETGHTDVNAKAHMYINHYSISTGMMSSIVGLGAKYGGAYKDSEGNYLMGENTYKITFPPNPPAKLFWSLTAYDAETAAGVDAEGQVYPSLNGMNDVVKNEDGSITIYMAPEKPEGDVNWIKTVPGRGWFSLFRYYGPEQAFFDRSYKLGDFEKVN</sequence>